<dbReference type="Proteomes" id="UP000887579">
    <property type="component" value="Unplaced"/>
</dbReference>
<proteinExistence type="predicted"/>
<accession>A0AC34F377</accession>
<evidence type="ECO:0000313" key="1">
    <source>
        <dbReference type="Proteomes" id="UP000887579"/>
    </source>
</evidence>
<reference evidence="2" key="1">
    <citation type="submission" date="2022-11" db="UniProtKB">
        <authorList>
            <consortium name="WormBaseParasite"/>
        </authorList>
    </citation>
    <scope>IDENTIFICATION</scope>
</reference>
<organism evidence="1 2">
    <name type="scientific">Panagrolaimus sp. ES5</name>
    <dbReference type="NCBI Taxonomy" id="591445"/>
    <lineage>
        <taxon>Eukaryota</taxon>
        <taxon>Metazoa</taxon>
        <taxon>Ecdysozoa</taxon>
        <taxon>Nematoda</taxon>
        <taxon>Chromadorea</taxon>
        <taxon>Rhabditida</taxon>
        <taxon>Tylenchina</taxon>
        <taxon>Panagrolaimomorpha</taxon>
        <taxon>Panagrolaimoidea</taxon>
        <taxon>Panagrolaimidae</taxon>
        <taxon>Panagrolaimus</taxon>
    </lineage>
</organism>
<evidence type="ECO:0000313" key="2">
    <source>
        <dbReference type="WBParaSite" id="ES5_v2.g11395.t1"/>
    </source>
</evidence>
<name>A0AC34F377_9BILA</name>
<dbReference type="WBParaSite" id="ES5_v2.g11395.t1">
    <property type="protein sequence ID" value="ES5_v2.g11395.t1"/>
    <property type="gene ID" value="ES5_v2.g11395"/>
</dbReference>
<protein>
    <submittedName>
        <fullName evidence="2">Uncharacterized protein</fullName>
    </submittedName>
</protein>
<sequence length="430" mass="49989">MKLIVFDKRKNVTYFGECMIQIDREEKRLNIKKLDKVPEETMTSKYERNYICKSNFFCCKDKDSKDAFILVFPTRGKVESFINAILRVEVLQPQTSNAADIKEEKMFKDEFFIPLIKAVRSVINGHAILKALILKFINSLEIEERLCYFNILANITLIPALSLPTTTKANINARRASLHHALNPKTRKRSMKDLGKDEEQEDVTPPKNPNLSNYVADVSPSNLNESYSAETSASNLNVPYFDVPSPQNSSADVYFDIVEYEHDGKMDRKLLVFTSSEQKQCYEFVFNRIKCCYRCIKCLAQKKHTEIKAIIHDDGSKTFDFNEEEHECYPIHYAPENYLSLIIKSPNYQITKSLKNGKMFRTLIIFADEEKNMCYQLGFDSYEKQFCCGRCKKLKKTILARFIQHNGETAVELNRLQHFCEPQKYILDTF</sequence>